<dbReference type="AlphaFoldDB" id="A0A5B9E9W1"/>
<keyword evidence="1" id="KW-1133">Transmembrane helix</keyword>
<organism evidence="3 4">
    <name type="scientific">Terriglobus albidus</name>
    <dbReference type="NCBI Taxonomy" id="1592106"/>
    <lineage>
        <taxon>Bacteria</taxon>
        <taxon>Pseudomonadati</taxon>
        <taxon>Acidobacteriota</taxon>
        <taxon>Terriglobia</taxon>
        <taxon>Terriglobales</taxon>
        <taxon>Acidobacteriaceae</taxon>
        <taxon>Terriglobus</taxon>
    </lineage>
</organism>
<feature type="domain" description="TadE-like" evidence="2">
    <location>
        <begin position="136"/>
        <end position="177"/>
    </location>
</feature>
<dbReference type="OrthoDB" id="7063390at2"/>
<accession>A0A5B9E9W1</accession>
<dbReference type="InterPro" id="IPR012495">
    <property type="entry name" value="TadE-like_dom"/>
</dbReference>
<dbReference type="Proteomes" id="UP000321820">
    <property type="component" value="Chromosome"/>
</dbReference>
<evidence type="ECO:0000259" key="2">
    <source>
        <dbReference type="Pfam" id="PF07811"/>
    </source>
</evidence>
<sequence length="287" mass="31442">MRAILEWLVWPTFRETRRAERQDDVPLVAHYWDGGAPMAHKVREISSDKLYLVTDQRWYPGTLVMLSLQREDIPATDPDRVIAVKGQVVGSDESGVSFALVLPEKNPRDLTREALPGGADRKTFRHFLKRLQENRGQALIEYALILPLVFLLIVNLVNFGGFFFAWITVANAARAGADYAILGGASVGAPGVPSTTQITTLIQQDASSLPNAASLSVSVCTNRNGTITGSCTAPPSDPEAASYVLTSIDVTYTYVPFISAFQFPSLNIYATLPPTTISRRAVMRTIQ</sequence>
<dbReference type="RefSeq" id="WP_147647085.1">
    <property type="nucleotide sequence ID" value="NZ_CP042806.1"/>
</dbReference>
<dbReference type="Pfam" id="PF07811">
    <property type="entry name" value="TadE"/>
    <property type="match status" value="1"/>
</dbReference>
<feature type="transmembrane region" description="Helical" evidence="1">
    <location>
        <begin position="139"/>
        <end position="167"/>
    </location>
</feature>
<dbReference type="KEGG" id="talb:FTW19_07740"/>
<name>A0A5B9E9W1_9BACT</name>
<reference evidence="3 4" key="1">
    <citation type="submission" date="2019-08" db="EMBL/GenBank/DDBJ databases">
        <title>Complete genome sequence of Terriglobus albidus strain ORNL.</title>
        <authorList>
            <person name="Podar M."/>
        </authorList>
    </citation>
    <scope>NUCLEOTIDE SEQUENCE [LARGE SCALE GENOMIC DNA]</scope>
    <source>
        <strain evidence="3 4">ORNL</strain>
    </source>
</reference>
<evidence type="ECO:0000313" key="4">
    <source>
        <dbReference type="Proteomes" id="UP000321820"/>
    </source>
</evidence>
<evidence type="ECO:0000313" key="3">
    <source>
        <dbReference type="EMBL" id="QEE27895.1"/>
    </source>
</evidence>
<keyword evidence="1" id="KW-0812">Transmembrane</keyword>
<evidence type="ECO:0000256" key="1">
    <source>
        <dbReference type="SAM" id="Phobius"/>
    </source>
</evidence>
<proteinExistence type="predicted"/>
<keyword evidence="4" id="KW-1185">Reference proteome</keyword>
<gene>
    <name evidence="3" type="ORF">FTW19_07740</name>
</gene>
<protein>
    <submittedName>
        <fullName evidence="3">Pilus assembly protein</fullName>
    </submittedName>
</protein>
<keyword evidence="1" id="KW-0472">Membrane</keyword>
<dbReference type="EMBL" id="CP042806">
    <property type="protein sequence ID" value="QEE27895.1"/>
    <property type="molecule type" value="Genomic_DNA"/>
</dbReference>